<proteinExistence type="predicted"/>
<gene>
    <name evidence="1" type="ORF">GALL_512020</name>
</gene>
<dbReference type="SUPFAM" id="SSF56925">
    <property type="entry name" value="OMPA-like"/>
    <property type="match status" value="1"/>
</dbReference>
<name>A0A1J5P7K8_9ZZZZ</name>
<sequence>MKGGAAVTDDKYSGILTGFGLTVDSASGSRWGGAVGTGLEFGFAPNWSVGLEYDHLFMGSRDVGLSLFSVPTRTDGIHQDVDMATVRVNYHFGSSVVAKY</sequence>
<dbReference type="PANTHER" id="PTHR34001:SF3">
    <property type="entry name" value="BLL7405 PROTEIN"/>
    <property type="match status" value="1"/>
</dbReference>
<reference evidence="1" key="1">
    <citation type="submission" date="2016-10" db="EMBL/GenBank/DDBJ databases">
        <title>Sequence of Gallionella enrichment culture.</title>
        <authorList>
            <person name="Poehlein A."/>
            <person name="Muehling M."/>
            <person name="Daniel R."/>
        </authorList>
    </citation>
    <scope>NUCLEOTIDE SEQUENCE</scope>
</reference>
<accession>A0A1J5P7K8</accession>
<comment type="caution">
    <text evidence="1">The sequence shown here is derived from an EMBL/GenBank/DDBJ whole genome shotgun (WGS) entry which is preliminary data.</text>
</comment>
<dbReference type="EMBL" id="MLJW01006068">
    <property type="protein sequence ID" value="OIQ67222.1"/>
    <property type="molecule type" value="Genomic_DNA"/>
</dbReference>
<dbReference type="InterPro" id="IPR051692">
    <property type="entry name" value="OMP-like"/>
</dbReference>
<dbReference type="PANTHER" id="PTHR34001">
    <property type="entry name" value="BLL7405 PROTEIN"/>
    <property type="match status" value="1"/>
</dbReference>
<dbReference type="InterPro" id="IPR011250">
    <property type="entry name" value="OMP/PagP_B-barrel"/>
</dbReference>
<dbReference type="AlphaFoldDB" id="A0A1J5P7K8"/>
<evidence type="ECO:0000313" key="1">
    <source>
        <dbReference type="EMBL" id="OIQ67222.1"/>
    </source>
</evidence>
<dbReference type="Gene3D" id="2.40.160.20">
    <property type="match status" value="1"/>
</dbReference>
<protein>
    <submittedName>
        <fullName evidence="1">Uncharacterized protein</fullName>
    </submittedName>
</protein>
<organism evidence="1">
    <name type="scientific">mine drainage metagenome</name>
    <dbReference type="NCBI Taxonomy" id="410659"/>
    <lineage>
        <taxon>unclassified sequences</taxon>
        <taxon>metagenomes</taxon>
        <taxon>ecological metagenomes</taxon>
    </lineage>
</organism>